<dbReference type="PROSITE" id="PS51674">
    <property type="entry name" value="4FE4S_WBL"/>
    <property type="match status" value="1"/>
</dbReference>
<dbReference type="InterPro" id="IPR034768">
    <property type="entry name" value="4FE4S_WBL"/>
</dbReference>
<reference evidence="3" key="1">
    <citation type="journal article" date="2023" name="Microb. Genom.">
        <title>Mesoterricola silvestris gen. nov., sp. nov., Mesoterricola sediminis sp. nov., Geothrix oryzae sp. nov., Geothrix edaphica sp. nov., Geothrix rubra sp. nov., and Geothrix limicola sp. nov., six novel members of Acidobacteriota isolated from soils.</title>
        <authorList>
            <person name="Weisberg A.J."/>
            <person name="Pearce E."/>
            <person name="Kramer C.G."/>
            <person name="Chang J.H."/>
            <person name="Clarke C.R."/>
        </authorList>
    </citation>
    <scope>NUCLEOTIDE SEQUENCE</scope>
    <source>
        <strain evidence="3">ND06-05F</strain>
    </source>
</reference>
<dbReference type="RefSeq" id="WP_319695813.1">
    <property type="nucleotide sequence ID" value="NZ_JARAWN010000244.1"/>
</dbReference>
<evidence type="ECO:0000259" key="2">
    <source>
        <dbReference type="PROSITE" id="PS51674"/>
    </source>
</evidence>
<feature type="region of interest" description="Disordered" evidence="1">
    <location>
        <begin position="215"/>
        <end position="251"/>
    </location>
</feature>
<feature type="compositionally biased region" description="Low complexity" evidence="1">
    <location>
        <begin position="215"/>
        <end position="239"/>
    </location>
</feature>
<sequence>MRMASHTTLARLPARPARKAVEREAHIPDAALPCRRRPDVFQHPLLDNSEHPPGLHGPDTPMTAAPGIPPDQRRQHLVLLRTARDLCASCPLWAECLQDAVAYAEPYGYTAATTREDRRALRRILDLGDENGDLPAHAAVRFDSGSLPRRLTRLRSRADESSATHSGNRRPTTPDLPELERILDAFDQLQSQLADSQSLLRKYPPRAALTSLLQSHTTTQPTHRQTTPPGGPSYTSGPSNDRSEEPMAAAEAGQRITFSYEDPALAVRQAVLGPLVRSALPALTSLEQLVTMLTCMPGGDTGPEAPRDIPAVREAVESLLPDHAEAPSDADGTPLAPRRPLTGSVSVELATTDPVSALRRDFLEPLLRELAATLANIEKVATMLAAASDDTGDAARLETIRTAVREIHDRLPHPAAPTAHPAAHALHGGHPLAGTAAGAGAEPAQTRRTPSTPSIRAAVEKAVAGFPGAFSARDVLRALPSGVYGDPSKTISNVLSALVKSGRLQRLSRGTYARVLNVVNIENVENVQDIDDALLPERGEAKSA</sequence>
<gene>
    <name evidence="3" type="ORF">PV367_30040</name>
</gene>
<evidence type="ECO:0000313" key="3">
    <source>
        <dbReference type="EMBL" id="MDX3133930.1"/>
    </source>
</evidence>
<dbReference type="AlphaFoldDB" id="A0AAJ2PUZ8"/>
<dbReference type="EMBL" id="JARAWN010000244">
    <property type="protein sequence ID" value="MDX3133930.1"/>
    <property type="molecule type" value="Genomic_DNA"/>
</dbReference>
<organism evidence="3 4">
    <name type="scientific">Streptomyces europaeiscabiei</name>
    <dbReference type="NCBI Taxonomy" id="146819"/>
    <lineage>
        <taxon>Bacteria</taxon>
        <taxon>Bacillati</taxon>
        <taxon>Actinomycetota</taxon>
        <taxon>Actinomycetes</taxon>
        <taxon>Kitasatosporales</taxon>
        <taxon>Streptomycetaceae</taxon>
        <taxon>Streptomyces</taxon>
    </lineage>
</organism>
<feature type="region of interest" description="Disordered" evidence="1">
    <location>
        <begin position="324"/>
        <end position="347"/>
    </location>
</feature>
<name>A0AAJ2PUZ8_9ACTN</name>
<evidence type="ECO:0000256" key="1">
    <source>
        <dbReference type="SAM" id="MobiDB-lite"/>
    </source>
</evidence>
<feature type="region of interest" description="Disordered" evidence="1">
    <location>
        <begin position="154"/>
        <end position="176"/>
    </location>
</feature>
<accession>A0AAJ2PUZ8</accession>
<feature type="region of interest" description="Disordered" evidence="1">
    <location>
        <begin position="42"/>
        <end position="70"/>
    </location>
</feature>
<proteinExistence type="predicted"/>
<feature type="region of interest" description="Disordered" evidence="1">
    <location>
        <begin position="413"/>
        <end position="452"/>
    </location>
</feature>
<feature type="region of interest" description="Disordered" evidence="1">
    <location>
        <begin position="1"/>
        <end position="24"/>
    </location>
</feature>
<feature type="compositionally biased region" description="Low complexity" evidence="1">
    <location>
        <begin position="416"/>
        <end position="441"/>
    </location>
</feature>
<protein>
    <submittedName>
        <fullName evidence="3">WhiB family transcriptional regulator</fullName>
    </submittedName>
</protein>
<dbReference type="Pfam" id="PF02467">
    <property type="entry name" value="Whib"/>
    <property type="match status" value="1"/>
</dbReference>
<feature type="domain" description="4Fe-4S Wbl-type" evidence="2">
    <location>
        <begin position="33"/>
        <end position="120"/>
    </location>
</feature>
<evidence type="ECO:0000313" key="4">
    <source>
        <dbReference type="Proteomes" id="UP001273589"/>
    </source>
</evidence>
<dbReference type="Proteomes" id="UP001273589">
    <property type="component" value="Unassembled WGS sequence"/>
</dbReference>
<comment type="caution">
    <text evidence="3">The sequence shown here is derived from an EMBL/GenBank/DDBJ whole genome shotgun (WGS) entry which is preliminary data.</text>
</comment>